<organism evidence="1 2">
    <name type="scientific">Sandarakinorhabdus cyanobacteriorum</name>
    <dbReference type="NCBI Taxonomy" id="1981098"/>
    <lineage>
        <taxon>Bacteria</taxon>
        <taxon>Pseudomonadati</taxon>
        <taxon>Pseudomonadota</taxon>
        <taxon>Alphaproteobacteria</taxon>
        <taxon>Sphingomonadales</taxon>
        <taxon>Sphingosinicellaceae</taxon>
        <taxon>Sandarakinorhabdus</taxon>
    </lineage>
</organism>
<keyword evidence="2" id="KW-1185">Reference proteome</keyword>
<comment type="caution">
    <text evidence="1">The sequence shown here is derived from an EMBL/GenBank/DDBJ whole genome shotgun (WGS) entry which is preliminary data.</text>
</comment>
<proteinExistence type="predicted"/>
<dbReference type="AlphaFoldDB" id="A0A255YS57"/>
<name>A0A255YS57_9SPHN</name>
<dbReference type="EMBL" id="NOXT01000082">
    <property type="protein sequence ID" value="OYQ32042.1"/>
    <property type="molecule type" value="Genomic_DNA"/>
</dbReference>
<evidence type="ECO:0000313" key="1">
    <source>
        <dbReference type="EMBL" id="OYQ32042.1"/>
    </source>
</evidence>
<accession>A0A255YS57</accession>
<dbReference type="Proteomes" id="UP000216991">
    <property type="component" value="Unassembled WGS sequence"/>
</dbReference>
<reference evidence="1 2" key="1">
    <citation type="submission" date="2017-07" db="EMBL/GenBank/DDBJ databases">
        <title>Sandarakinorhabdus cyanobacteriorum sp. nov., a novel bacterium isolated from cyanobacterial aggregates in a eutrophic lake.</title>
        <authorList>
            <person name="Cai H."/>
        </authorList>
    </citation>
    <scope>NUCLEOTIDE SEQUENCE [LARGE SCALE GENOMIC DNA]</scope>
    <source>
        <strain evidence="1 2">TH057</strain>
    </source>
</reference>
<sequence>MSKDNSISALIAQLDASREMKHDEKRIYKPAIEGVVEDQYFDVRPNFEYPQRLEWTNWPDMPARPRPDDRYFSGRSVNSIADPELKFPANAIKLIDYYAINSNCNFVSDRFADFVEQHAPGTIERRRVKIKARDGVVDYNLVIPRNMIEAVDTDRTAIEIRAFDRQDGNWIFRARMIGEPVFDPARTAGCLHFTDPDNLRWYWSRQLIDAAKAAGLRGMRFGPILHQYCEM</sequence>
<evidence type="ECO:0000313" key="2">
    <source>
        <dbReference type="Proteomes" id="UP000216991"/>
    </source>
</evidence>
<protein>
    <submittedName>
        <fullName evidence="1">Uncharacterized protein</fullName>
    </submittedName>
</protein>
<gene>
    <name evidence="1" type="ORF">CHU93_03855</name>
</gene>